<proteinExistence type="predicted"/>
<evidence type="ECO:0000256" key="2">
    <source>
        <dbReference type="ARBA" id="ARBA00004651"/>
    </source>
</evidence>
<evidence type="ECO:0000256" key="6">
    <source>
        <dbReference type="ARBA" id="ARBA00022683"/>
    </source>
</evidence>
<dbReference type="PROSITE" id="PS51093">
    <property type="entry name" value="PTS_EIIA_TYPE_1"/>
    <property type="match status" value="1"/>
</dbReference>
<keyword evidence="6" id="KW-0598">Phosphotransferase system</keyword>
<dbReference type="GO" id="GO:0005737">
    <property type="term" value="C:cytoplasm"/>
    <property type="evidence" value="ECO:0007669"/>
    <property type="project" value="UniProtKB-SubCell"/>
</dbReference>
<dbReference type="RefSeq" id="WP_311796312.1">
    <property type="nucleotide sequence ID" value="NZ_JARQAI010000001.1"/>
</dbReference>
<dbReference type="GO" id="GO:0009401">
    <property type="term" value="P:phosphoenolpyruvate-dependent sugar phosphotransferase system"/>
    <property type="evidence" value="ECO:0007669"/>
    <property type="project" value="UniProtKB-KW"/>
</dbReference>
<dbReference type="FunFam" id="2.70.70.10:FF:000001">
    <property type="entry name" value="PTS system glucose-specific IIA component"/>
    <property type="match status" value="1"/>
</dbReference>
<comment type="caution">
    <text evidence="9">The sequence shown here is derived from an EMBL/GenBank/DDBJ whole genome shotgun (WGS) entry which is preliminary data.</text>
</comment>
<keyword evidence="3" id="KW-0813">Transport</keyword>
<evidence type="ECO:0000256" key="1">
    <source>
        <dbReference type="ARBA" id="ARBA00004496"/>
    </source>
</evidence>
<keyword evidence="5" id="KW-0808">Transferase</keyword>
<evidence type="ECO:0000256" key="7">
    <source>
        <dbReference type="ARBA" id="ARBA00022777"/>
    </source>
</evidence>
<protein>
    <submittedName>
        <fullName evidence="9">PTS glucose transporter subunit IIA</fullName>
    </submittedName>
</protein>
<evidence type="ECO:0000256" key="3">
    <source>
        <dbReference type="ARBA" id="ARBA00022448"/>
    </source>
</evidence>
<reference evidence="9" key="1">
    <citation type="submission" date="2023-03" db="EMBL/GenBank/DDBJ databases">
        <authorList>
            <person name="Shen W."/>
            <person name="Cai J."/>
        </authorList>
    </citation>
    <scope>NUCLEOTIDE SEQUENCE</scope>
    <source>
        <strain evidence="9">P69-2</strain>
    </source>
</reference>
<feature type="domain" description="PTS EIIA type-1" evidence="8">
    <location>
        <begin position="25"/>
        <end position="130"/>
    </location>
</feature>
<keyword evidence="4 9" id="KW-0762">Sugar transport</keyword>
<dbReference type="Gene3D" id="2.70.70.10">
    <property type="entry name" value="Glucose Permease (Domain IIA)"/>
    <property type="match status" value="1"/>
</dbReference>
<dbReference type="SUPFAM" id="SSF51261">
    <property type="entry name" value="Duplicated hybrid motif"/>
    <property type="match status" value="1"/>
</dbReference>
<sequence length="136" mass="14792">MFWQKKRKLYAPVDGVFVALQDVADEVFSSGMMGQGMAIEPTADTIVAPADVKVISASDTMKHALGLRLSNGCELLIHVGIDTVLLKNQGFVPLVEEGAKVKRGTPLLKFDPQLIKQNGLKQTVMMIVTEAKDQPI</sequence>
<evidence type="ECO:0000256" key="4">
    <source>
        <dbReference type="ARBA" id="ARBA00022597"/>
    </source>
</evidence>
<dbReference type="EMBL" id="JARQAI010000001">
    <property type="protein sequence ID" value="MDT2735595.1"/>
    <property type="molecule type" value="Genomic_DNA"/>
</dbReference>
<dbReference type="InterPro" id="IPR001127">
    <property type="entry name" value="PTS_EIIA_1_perm"/>
</dbReference>
<dbReference type="PANTHER" id="PTHR45008:SF1">
    <property type="entry name" value="PTS SYSTEM GLUCOSE-SPECIFIC EIIA COMPONENT"/>
    <property type="match status" value="1"/>
</dbReference>
<dbReference type="NCBIfam" id="TIGR00830">
    <property type="entry name" value="PTBA"/>
    <property type="match status" value="1"/>
</dbReference>
<dbReference type="AlphaFoldDB" id="A0AAE4HX24"/>
<organism evidence="9 10">
    <name type="scientific">Enterococcus pseudoavium</name>
    <dbReference type="NCBI Taxonomy" id="44007"/>
    <lineage>
        <taxon>Bacteria</taxon>
        <taxon>Bacillati</taxon>
        <taxon>Bacillota</taxon>
        <taxon>Bacilli</taxon>
        <taxon>Lactobacillales</taxon>
        <taxon>Enterococcaceae</taxon>
        <taxon>Enterococcus</taxon>
    </lineage>
</organism>
<accession>A0AAE4HX24</accession>
<dbReference type="InterPro" id="IPR011055">
    <property type="entry name" value="Dup_hybrid_motif"/>
</dbReference>
<dbReference type="GO" id="GO:0005886">
    <property type="term" value="C:plasma membrane"/>
    <property type="evidence" value="ECO:0007669"/>
    <property type="project" value="UniProtKB-SubCell"/>
</dbReference>
<evidence type="ECO:0000259" key="8">
    <source>
        <dbReference type="PROSITE" id="PS51093"/>
    </source>
</evidence>
<evidence type="ECO:0000313" key="10">
    <source>
        <dbReference type="Proteomes" id="UP001180842"/>
    </source>
</evidence>
<dbReference type="Pfam" id="PF00358">
    <property type="entry name" value="PTS_EIIA_1"/>
    <property type="match status" value="1"/>
</dbReference>
<keyword evidence="7" id="KW-0418">Kinase</keyword>
<gene>
    <name evidence="9" type="ORF">P7H00_00420</name>
</gene>
<dbReference type="PROSITE" id="PS00371">
    <property type="entry name" value="PTS_EIIA_TYPE_1_HIS"/>
    <property type="match status" value="1"/>
</dbReference>
<name>A0AAE4HX24_9ENTE</name>
<comment type="subcellular location">
    <subcellularLocation>
        <location evidence="2">Cell membrane</location>
        <topology evidence="2">Multi-pass membrane protein</topology>
    </subcellularLocation>
    <subcellularLocation>
        <location evidence="1">Cytoplasm</location>
    </subcellularLocation>
</comment>
<evidence type="ECO:0000256" key="5">
    <source>
        <dbReference type="ARBA" id="ARBA00022679"/>
    </source>
</evidence>
<dbReference type="Proteomes" id="UP001180842">
    <property type="component" value="Unassembled WGS sequence"/>
</dbReference>
<dbReference type="PANTHER" id="PTHR45008">
    <property type="entry name" value="PTS SYSTEM GLUCOSE-SPECIFIC EIIA COMPONENT"/>
    <property type="match status" value="1"/>
</dbReference>
<evidence type="ECO:0000313" key="9">
    <source>
        <dbReference type="EMBL" id="MDT2735595.1"/>
    </source>
</evidence>
<dbReference type="InterPro" id="IPR050890">
    <property type="entry name" value="PTS_EIIA_component"/>
</dbReference>
<dbReference type="GO" id="GO:0016301">
    <property type="term" value="F:kinase activity"/>
    <property type="evidence" value="ECO:0007669"/>
    <property type="project" value="UniProtKB-KW"/>
</dbReference>